<proteinExistence type="predicted"/>
<dbReference type="PROSITE" id="PS50965">
    <property type="entry name" value="NERD"/>
    <property type="match status" value="1"/>
</dbReference>
<dbReference type="EMBL" id="JBHSWH010000001">
    <property type="protein sequence ID" value="MFC6706186.1"/>
    <property type="molecule type" value="Genomic_DNA"/>
</dbReference>
<keyword evidence="4" id="KW-1185">Reference proteome</keyword>
<dbReference type="Proteomes" id="UP001596298">
    <property type="component" value="Unassembled WGS sequence"/>
</dbReference>
<evidence type="ECO:0000313" key="3">
    <source>
        <dbReference type="EMBL" id="MFC6706186.1"/>
    </source>
</evidence>
<accession>A0ABW2AHA2</accession>
<feature type="domain" description="NERD" evidence="2">
    <location>
        <begin position="59"/>
        <end position="175"/>
    </location>
</feature>
<feature type="region of interest" description="Disordered" evidence="1">
    <location>
        <begin position="1"/>
        <end position="26"/>
    </location>
</feature>
<sequence>MQRRDPSDNVEADVAGQSARREFERRRKLRRERVASRGRVARVAAALTAEPQSTRAWDQGAKGEELVGARLDRLRECGVGILHDRKIAGRGNIDHLAVTTGGVWVIDTKRYSGRPALKIEGGLFRPQTGHLTVGGRDRDNLVLGVQHQVDHVRRALGHVPVTGALCFVTADWPLIGGSFATRGIQVLPPRQLIKTITRSPAGPVDVAATMHLLDRHFRPA</sequence>
<name>A0ABW2AHA2_9MICO</name>
<dbReference type="InterPro" id="IPR011528">
    <property type="entry name" value="NERD"/>
</dbReference>
<dbReference type="RefSeq" id="WP_382401998.1">
    <property type="nucleotide sequence ID" value="NZ_JBHSWH010000001.1"/>
</dbReference>
<gene>
    <name evidence="3" type="ORF">ACFQDH_13190</name>
</gene>
<comment type="caution">
    <text evidence="3">The sequence shown here is derived from an EMBL/GenBank/DDBJ whole genome shotgun (WGS) entry which is preliminary data.</text>
</comment>
<evidence type="ECO:0000313" key="4">
    <source>
        <dbReference type="Proteomes" id="UP001596298"/>
    </source>
</evidence>
<evidence type="ECO:0000256" key="1">
    <source>
        <dbReference type="SAM" id="MobiDB-lite"/>
    </source>
</evidence>
<reference evidence="4" key="1">
    <citation type="journal article" date="2019" name="Int. J. Syst. Evol. Microbiol.">
        <title>The Global Catalogue of Microorganisms (GCM) 10K type strain sequencing project: providing services to taxonomists for standard genome sequencing and annotation.</title>
        <authorList>
            <consortium name="The Broad Institute Genomics Platform"/>
            <consortium name="The Broad Institute Genome Sequencing Center for Infectious Disease"/>
            <person name="Wu L."/>
            <person name="Ma J."/>
        </authorList>
    </citation>
    <scope>NUCLEOTIDE SEQUENCE [LARGE SCALE GENOMIC DNA]</scope>
    <source>
        <strain evidence="4">CCUG 58127</strain>
    </source>
</reference>
<organism evidence="3 4">
    <name type="scientific">Flexivirga alba</name>
    <dbReference type="NCBI Taxonomy" id="702742"/>
    <lineage>
        <taxon>Bacteria</taxon>
        <taxon>Bacillati</taxon>
        <taxon>Actinomycetota</taxon>
        <taxon>Actinomycetes</taxon>
        <taxon>Micrococcales</taxon>
        <taxon>Dermacoccaceae</taxon>
        <taxon>Flexivirga</taxon>
    </lineage>
</organism>
<protein>
    <submittedName>
        <fullName evidence="3">Nuclease-related domain-containing protein</fullName>
    </submittedName>
</protein>
<dbReference type="Pfam" id="PF08378">
    <property type="entry name" value="NERD"/>
    <property type="match status" value="1"/>
</dbReference>
<evidence type="ECO:0000259" key="2">
    <source>
        <dbReference type="PROSITE" id="PS50965"/>
    </source>
</evidence>